<feature type="transmembrane region" description="Helical" evidence="1">
    <location>
        <begin position="170"/>
        <end position="191"/>
    </location>
</feature>
<organism evidence="2">
    <name type="scientific">marine metagenome</name>
    <dbReference type="NCBI Taxonomy" id="408172"/>
    <lineage>
        <taxon>unclassified sequences</taxon>
        <taxon>metagenomes</taxon>
        <taxon>ecological metagenomes</taxon>
    </lineage>
</organism>
<dbReference type="PANTHER" id="PTHR30188">
    <property type="entry name" value="ABC TRANSPORTER PERMEASE PROTEIN-RELATED"/>
    <property type="match status" value="1"/>
</dbReference>
<dbReference type="Pfam" id="PF02405">
    <property type="entry name" value="MlaE"/>
    <property type="match status" value="1"/>
</dbReference>
<protein>
    <recommendedName>
        <fullName evidence="3">ABC transporter permease</fullName>
    </recommendedName>
</protein>
<dbReference type="GO" id="GO:0043190">
    <property type="term" value="C:ATP-binding cassette (ABC) transporter complex"/>
    <property type="evidence" value="ECO:0007669"/>
    <property type="project" value="InterPro"/>
</dbReference>
<dbReference type="EMBL" id="UINC01001225">
    <property type="protein sequence ID" value="SUZ74870.1"/>
    <property type="molecule type" value="Genomic_DNA"/>
</dbReference>
<name>A0A381Q736_9ZZZZ</name>
<gene>
    <name evidence="2" type="ORF">METZ01_LOCUS27724</name>
</gene>
<dbReference type="InterPro" id="IPR030802">
    <property type="entry name" value="Permease_MalE"/>
</dbReference>
<keyword evidence="1" id="KW-1133">Transmembrane helix</keyword>
<dbReference type="GO" id="GO:0005548">
    <property type="term" value="F:phospholipid transporter activity"/>
    <property type="evidence" value="ECO:0007669"/>
    <property type="project" value="TreeGrafter"/>
</dbReference>
<evidence type="ECO:0008006" key="3">
    <source>
        <dbReference type="Google" id="ProtNLM"/>
    </source>
</evidence>
<feature type="non-terminal residue" evidence="2">
    <location>
        <position position="1"/>
    </location>
</feature>
<keyword evidence="1" id="KW-0472">Membrane</keyword>
<evidence type="ECO:0000256" key="1">
    <source>
        <dbReference type="SAM" id="Phobius"/>
    </source>
</evidence>
<feature type="transmembrane region" description="Helical" evidence="1">
    <location>
        <begin position="251"/>
        <end position="270"/>
    </location>
</feature>
<feature type="transmembrane region" description="Helical" evidence="1">
    <location>
        <begin position="61"/>
        <end position="83"/>
    </location>
</feature>
<dbReference type="AlphaFoldDB" id="A0A381Q736"/>
<proteinExistence type="predicted"/>
<feature type="transmembrane region" description="Helical" evidence="1">
    <location>
        <begin position="211"/>
        <end position="230"/>
    </location>
</feature>
<evidence type="ECO:0000313" key="2">
    <source>
        <dbReference type="EMBL" id="SUZ74870.1"/>
    </source>
</evidence>
<keyword evidence="1" id="KW-0812">Transmembrane</keyword>
<accession>A0A381Q736</accession>
<feature type="transmembrane region" description="Helical" evidence="1">
    <location>
        <begin position="95"/>
        <end position="122"/>
    </location>
</feature>
<reference evidence="2" key="1">
    <citation type="submission" date="2018-05" db="EMBL/GenBank/DDBJ databases">
        <authorList>
            <person name="Lanie J.A."/>
            <person name="Ng W.-L."/>
            <person name="Kazmierczak K.M."/>
            <person name="Andrzejewski T.M."/>
            <person name="Davidsen T.M."/>
            <person name="Wayne K.J."/>
            <person name="Tettelin H."/>
            <person name="Glass J.I."/>
            <person name="Rusch D."/>
            <person name="Podicherti R."/>
            <person name="Tsui H.-C.T."/>
            <person name="Winkler M.E."/>
        </authorList>
    </citation>
    <scope>NUCLEOTIDE SEQUENCE</scope>
</reference>
<sequence>VSRQSSSVLSPHGFLGRSFIAFERVANSVAGHAGQIGLLAWHIGVACVRLRVSRRDIVRQLNIIGIQSIMIVLIAAALIGIVTSQQGGYQMQSQIPLYVMGSVVVESVILEMGPVLTAIVMVGRVGARITAELGTMKVSEQVDALISVGRDPIEVLAAPRVLAMIISMPLLVAMANLTGITTGMLSAQVTLGLGRETFFYGAQLFWHNYDLLYSLMKALVFGVAIPLIAVHMGLRTGGGAEGVGRSTTHSVVFMTLTILVIDALFPPLFLN</sequence>